<evidence type="ECO:0000313" key="1">
    <source>
        <dbReference type="EMBL" id="PQJ11417.1"/>
    </source>
</evidence>
<dbReference type="Proteomes" id="UP000239872">
    <property type="component" value="Unassembled WGS sequence"/>
</dbReference>
<organism evidence="1 2">
    <name type="scientific">Flavipsychrobacter stenotrophus</name>
    <dbReference type="NCBI Taxonomy" id="2077091"/>
    <lineage>
        <taxon>Bacteria</taxon>
        <taxon>Pseudomonadati</taxon>
        <taxon>Bacteroidota</taxon>
        <taxon>Chitinophagia</taxon>
        <taxon>Chitinophagales</taxon>
        <taxon>Chitinophagaceae</taxon>
        <taxon>Flavipsychrobacter</taxon>
    </lineage>
</organism>
<dbReference type="AlphaFoldDB" id="A0A2S7SXT3"/>
<dbReference type="RefSeq" id="WP_105038296.1">
    <property type="nucleotide sequence ID" value="NZ_PPSL01000002.1"/>
</dbReference>
<evidence type="ECO:0000313" key="2">
    <source>
        <dbReference type="Proteomes" id="UP000239872"/>
    </source>
</evidence>
<protein>
    <submittedName>
        <fullName evidence="1">Uncharacterized protein</fullName>
    </submittedName>
</protein>
<name>A0A2S7SXT3_9BACT</name>
<dbReference type="SUPFAM" id="SSF53137">
    <property type="entry name" value="Translational machinery components"/>
    <property type="match status" value="1"/>
</dbReference>
<comment type="caution">
    <text evidence="1">The sequence shown here is derived from an EMBL/GenBank/DDBJ whole genome shotgun (WGS) entry which is preliminary data.</text>
</comment>
<accession>A0A2S7SXT3</accession>
<reference evidence="1 2" key="1">
    <citation type="submission" date="2018-01" db="EMBL/GenBank/DDBJ databases">
        <title>A novel member of the phylum Bacteroidetes isolated from glacier ice.</title>
        <authorList>
            <person name="Liu Q."/>
            <person name="Xin Y.-H."/>
        </authorList>
    </citation>
    <scope>NUCLEOTIDE SEQUENCE [LARGE SCALE GENOMIC DNA]</scope>
    <source>
        <strain evidence="1 2">RB1R16</strain>
    </source>
</reference>
<dbReference type="OrthoDB" id="1122364at2"/>
<proteinExistence type="predicted"/>
<sequence>MTTENNLVDYGIYMDHKNAFIISLPHGVQEALLEEDTEQFKASDIEGSTDQSRQLHVQNRENEFLKKFCKAIMGKIEHPNNILIFGPSSSKFELQKEIQENKSLKNTSEEIKVTDTLSKEEATRFVGEHYNRSASI</sequence>
<dbReference type="EMBL" id="PPSL01000002">
    <property type="protein sequence ID" value="PQJ11417.1"/>
    <property type="molecule type" value="Genomic_DNA"/>
</dbReference>
<keyword evidence="2" id="KW-1185">Reference proteome</keyword>
<gene>
    <name evidence="1" type="ORF">CJD36_006335</name>
</gene>